<dbReference type="Pfam" id="PF03168">
    <property type="entry name" value="LEA_2"/>
    <property type="match status" value="1"/>
</dbReference>
<dbReference type="InterPro" id="IPR004864">
    <property type="entry name" value="LEA_2"/>
</dbReference>
<keyword evidence="4" id="KW-1185">Reference proteome</keyword>
<dbReference type="OMA" id="HEISYRV"/>
<proteinExistence type="inferred from homology"/>
<feature type="domain" description="Water stress and hypersensitive response" evidence="2">
    <location>
        <begin position="60"/>
        <end position="177"/>
    </location>
</feature>
<dbReference type="SMART" id="SM00769">
    <property type="entry name" value="WHy"/>
    <property type="match status" value="1"/>
</dbReference>
<evidence type="ECO:0000259" key="2">
    <source>
        <dbReference type="SMART" id="SM00769"/>
    </source>
</evidence>
<comment type="similarity">
    <text evidence="1">Belongs to the LEA type 2 family.</text>
</comment>
<evidence type="ECO:0000256" key="1">
    <source>
        <dbReference type="ARBA" id="ARBA00005960"/>
    </source>
</evidence>
<dbReference type="PANTHER" id="PTHR31459:SF19">
    <property type="entry name" value="DESICCATION-RELATED PROTEIN LEA14-RELATED"/>
    <property type="match status" value="1"/>
</dbReference>
<accession>A0A834YF66</accession>
<evidence type="ECO:0000313" key="4">
    <source>
        <dbReference type="Proteomes" id="UP000655225"/>
    </source>
</evidence>
<comment type="caution">
    <text evidence="3">The sequence shown here is derived from an EMBL/GenBank/DDBJ whole genome shotgun (WGS) entry which is preliminary data.</text>
</comment>
<gene>
    <name evidence="3" type="ORF">HHK36_027642</name>
</gene>
<evidence type="ECO:0000313" key="3">
    <source>
        <dbReference type="EMBL" id="KAF8380159.1"/>
    </source>
</evidence>
<dbReference type="AlphaFoldDB" id="A0A834YF66"/>
<sequence>MGTRVITQIIYINKRFVIHAYHPSPSYFIFFHKGATMSQLIDKAKNFVAEKIAHIEKPEANLIDVDLKHVSRDSVTYNGSVSVSNPYGHAIPICEISYTLKSANREIASGTMPDPGSLVANETTMLDVPVKVPYSIMVSLARDIGADWDIDYELELGLTIDIPIFGNITLPLSRKGEIKLPTLSDVF</sequence>
<dbReference type="InterPro" id="IPR045043">
    <property type="entry name" value="Lea14-like"/>
</dbReference>
<dbReference type="Gene3D" id="2.60.40.1820">
    <property type="match status" value="1"/>
</dbReference>
<protein>
    <recommendedName>
        <fullName evidence="2">Water stress and hypersensitive response domain-containing protein</fullName>
    </recommendedName>
</protein>
<dbReference type="OrthoDB" id="588983at2759"/>
<dbReference type="InterPro" id="IPR013990">
    <property type="entry name" value="WHy-dom"/>
</dbReference>
<dbReference type="Proteomes" id="UP000655225">
    <property type="component" value="Unassembled WGS sequence"/>
</dbReference>
<dbReference type="GO" id="GO:0005829">
    <property type="term" value="C:cytosol"/>
    <property type="evidence" value="ECO:0007669"/>
    <property type="project" value="TreeGrafter"/>
</dbReference>
<dbReference type="FunFam" id="2.60.40.1820:FF:000001">
    <property type="entry name" value="Desiccation protectant protein Lea14-like"/>
    <property type="match status" value="1"/>
</dbReference>
<dbReference type="SUPFAM" id="SSF117070">
    <property type="entry name" value="LEA14-like"/>
    <property type="match status" value="1"/>
</dbReference>
<reference evidence="3 4" key="1">
    <citation type="submission" date="2020-04" db="EMBL/GenBank/DDBJ databases">
        <title>Plant Genome Project.</title>
        <authorList>
            <person name="Zhang R.-G."/>
        </authorList>
    </citation>
    <scope>NUCLEOTIDE SEQUENCE [LARGE SCALE GENOMIC DNA]</scope>
    <source>
        <strain evidence="3">YNK0</strain>
        <tissue evidence="3">Leaf</tissue>
    </source>
</reference>
<dbReference type="GO" id="GO:0009269">
    <property type="term" value="P:response to desiccation"/>
    <property type="evidence" value="ECO:0007669"/>
    <property type="project" value="InterPro"/>
</dbReference>
<dbReference type="PANTHER" id="PTHR31459">
    <property type="match status" value="1"/>
</dbReference>
<organism evidence="3 4">
    <name type="scientific">Tetracentron sinense</name>
    <name type="common">Spur-leaf</name>
    <dbReference type="NCBI Taxonomy" id="13715"/>
    <lineage>
        <taxon>Eukaryota</taxon>
        <taxon>Viridiplantae</taxon>
        <taxon>Streptophyta</taxon>
        <taxon>Embryophyta</taxon>
        <taxon>Tracheophyta</taxon>
        <taxon>Spermatophyta</taxon>
        <taxon>Magnoliopsida</taxon>
        <taxon>Trochodendrales</taxon>
        <taxon>Trochodendraceae</taxon>
        <taxon>Tetracentron</taxon>
    </lineage>
</organism>
<name>A0A834YF66_TETSI</name>
<dbReference type="EMBL" id="JABCRI010000021">
    <property type="protein sequence ID" value="KAF8380159.1"/>
    <property type="molecule type" value="Genomic_DNA"/>
</dbReference>